<comment type="subunit">
    <text evidence="1">Homodimer.</text>
</comment>
<dbReference type="InterPro" id="IPR011008">
    <property type="entry name" value="Dimeric_a/b-barrel"/>
</dbReference>
<dbReference type="PANTHER" id="PTHR33178:SF10">
    <property type="entry name" value="STRESS-RESPONSE A_B BARREL DOMAIN-CONTAINING PROTEIN"/>
    <property type="match status" value="1"/>
</dbReference>
<evidence type="ECO:0000313" key="4">
    <source>
        <dbReference type="Proteomes" id="UP001172159"/>
    </source>
</evidence>
<dbReference type="SUPFAM" id="SSF54909">
    <property type="entry name" value="Dimeric alpha+beta barrel"/>
    <property type="match status" value="1"/>
</dbReference>
<dbReference type="Pfam" id="PF07876">
    <property type="entry name" value="Dabb"/>
    <property type="match status" value="1"/>
</dbReference>
<dbReference type="InterPro" id="IPR044662">
    <property type="entry name" value="HS1/DABB1-like"/>
</dbReference>
<sequence length="110" mass="12047">MSVTHTVLFQIKADAEPKDVKAACDRFLALKDSCLHPTNNAPYIKSIKGGKDNSPEGLQNGITHGFVVEFSSVEDRDYYVSTDPSHQAFVQSIGNLVEKAIVVDFVDGVY</sequence>
<accession>A0AA40B2A1</accession>
<dbReference type="InterPro" id="IPR013097">
    <property type="entry name" value="Dabb"/>
</dbReference>
<dbReference type="SMART" id="SM00886">
    <property type="entry name" value="Dabb"/>
    <property type="match status" value="1"/>
</dbReference>
<reference evidence="3" key="1">
    <citation type="submission" date="2023-06" db="EMBL/GenBank/DDBJ databases">
        <title>Genome-scale phylogeny and comparative genomics of the fungal order Sordariales.</title>
        <authorList>
            <consortium name="Lawrence Berkeley National Laboratory"/>
            <person name="Hensen N."/>
            <person name="Bonometti L."/>
            <person name="Westerberg I."/>
            <person name="Brannstrom I.O."/>
            <person name="Guillou S."/>
            <person name="Cros-Aarteil S."/>
            <person name="Calhoun S."/>
            <person name="Haridas S."/>
            <person name="Kuo A."/>
            <person name="Mondo S."/>
            <person name="Pangilinan J."/>
            <person name="Riley R."/>
            <person name="Labutti K."/>
            <person name="Andreopoulos B."/>
            <person name="Lipzen A."/>
            <person name="Chen C."/>
            <person name="Yanf M."/>
            <person name="Daum C."/>
            <person name="Ng V."/>
            <person name="Clum A."/>
            <person name="Steindorff A."/>
            <person name="Ohm R."/>
            <person name="Martin F."/>
            <person name="Silar P."/>
            <person name="Natvig D."/>
            <person name="Lalanne C."/>
            <person name="Gautier V."/>
            <person name="Ament-Velasquez S.L."/>
            <person name="Kruys A."/>
            <person name="Hutchinson M.I."/>
            <person name="Powell A.J."/>
            <person name="Barry K."/>
            <person name="Miller A.N."/>
            <person name="Grigoriev I.V."/>
            <person name="Debuchy R."/>
            <person name="Gladieux P."/>
            <person name="Thoren M.H."/>
            <person name="Johannesson H."/>
        </authorList>
    </citation>
    <scope>NUCLEOTIDE SEQUENCE</scope>
    <source>
        <strain evidence="3">CBS 540.89</strain>
    </source>
</reference>
<evidence type="ECO:0000256" key="1">
    <source>
        <dbReference type="ARBA" id="ARBA00011738"/>
    </source>
</evidence>
<keyword evidence="4" id="KW-1185">Reference proteome</keyword>
<organism evidence="3 4">
    <name type="scientific">Apiosordaria backusii</name>
    <dbReference type="NCBI Taxonomy" id="314023"/>
    <lineage>
        <taxon>Eukaryota</taxon>
        <taxon>Fungi</taxon>
        <taxon>Dikarya</taxon>
        <taxon>Ascomycota</taxon>
        <taxon>Pezizomycotina</taxon>
        <taxon>Sordariomycetes</taxon>
        <taxon>Sordariomycetidae</taxon>
        <taxon>Sordariales</taxon>
        <taxon>Lasiosphaeriaceae</taxon>
        <taxon>Apiosordaria</taxon>
    </lineage>
</organism>
<gene>
    <name evidence="3" type="ORF">B0T21DRAFT_385560</name>
</gene>
<dbReference type="PROSITE" id="PS51502">
    <property type="entry name" value="S_R_A_B_BARREL"/>
    <property type="match status" value="1"/>
</dbReference>
<comment type="caution">
    <text evidence="3">The sequence shown here is derived from an EMBL/GenBank/DDBJ whole genome shotgun (WGS) entry which is preliminary data.</text>
</comment>
<evidence type="ECO:0000313" key="3">
    <source>
        <dbReference type="EMBL" id="KAK0726248.1"/>
    </source>
</evidence>
<dbReference type="EMBL" id="JAUKTV010000010">
    <property type="protein sequence ID" value="KAK0726248.1"/>
    <property type="molecule type" value="Genomic_DNA"/>
</dbReference>
<name>A0AA40B2A1_9PEZI</name>
<evidence type="ECO:0000259" key="2">
    <source>
        <dbReference type="PROSITE" id="PS51502"/>
    </source>
</evidence>
<dbReference type="AlphaFoldDB" id="A0AA40B2A1"/>
<dbReference type="PANTHER" id="PTHR33178">
    <property type="match status" value="1"/>
</dbReference>
<dbReference type="Proteomes" id="UP001172159">
    <property type="component" value="Unassembled WGS sequence"/>
</dbReference>
<feature type="domain" description="Stress-response A/B barrel" evidence="2">
    <location>
        <begin position="3"/>
        <end position="105"/>
    </location>
</feature>
<protein>
    <submittedName>
        <fullName evidence="3">Stress responsive A/B barrel domain-containing protein</fullName>
    </submittedName>
</protein>
<dbReference type="Gene3D" id="3.30.70.100">
    <property type="match status" value="1"/>
</dbReference>
<proteinExistence type="predicted"/>